<evidence type="ECO:0000313" key="7">
    <source>
        <dbReference type="EMBL" id="RKE87177.1"/>
    </source>
</evidence>
<organism evidence="7 8">
    <name type="scientific">Epilithonimonas arachidiradicis</name>
    <dbReference type="NCBI Taxonomy" id="1617282"/>
    <lineage>
        <taxon>Bacteria</taxon>
        <taxon>Pseudomonadati</taxon>
        <taxon>Bacteroidota</taxon>
        <taxon>Flavobacteriia</taxon>
        <taxon>Flavobacteriales</taxon>
        <taxon>Weeksellaceae</taxon>
        <taxon>Chryseobacterium group</taxon>
        <taxon>Epilithonimonas</taxon>
    </lineage>
</organism>
<dbReference type="Pfam" id="PF00027">
    <property type="entry name" value="cNMP_binding"/>
    <property type="match status" value="1"/>
</dbReference>
<evidence type="ECO:0000256" key="1">
    <source>
        <dbReference type="ARBA" id="ARBA00023015"/>
    </source>
</evidence>
<dbReference type="InterPro" id="IPR036388">
    <property type="entry name" value="WH-like_DNA-bd_sf"/>
</dbReference>
<keyword evidence="1" id="KW-0805">Transcription regulation</keyword>
<evidence type="ECO:0000313" key="9">
    <source>
        <dbReference type="Proteomes" id="UP000658202"/>
    </source>
</evidence>
<evidence type="ECO:0000256" key="2">
    <source>
        <dbReference type="ARBA" id="ARBA00023125"/>
    </source>
</evidence>
<proteinExistence type="predicted"/>
<evidence type="ECO:0000259" key="4">
    <source>
        <dbReference type="PROSITE" id="PS50042"/>
    </source>
</evidence>
<keyword evidence="2" id="KW-0238">DNA-binding</keyword>
<protein>
    <submittedName>
        <fullName evidence="7">CRP-like cAMP-binding protein</fullName>
    </submittedName>
</protein>
<dbReference type="SUPFAM" id="SSF46785">
    <property type="entry name" value="Winged helix' DNA-binding domain"/>
    <property type="match status" value="1"/>
</dbReference>
<sequence>MNLVVDEIIFTPSGAQIEDYEVKSLIFAEGAKPQYYYQIVEGEVKLSNYGEDGKEIIQDILEEGQSIGEFMLFMDKTYPVNAIAMTPCKILKISKFSFLEFLDKHPEVYATMTSNLSSAMYFKFVMGQVISSQSPAAKLIILMDYLKSFQSDHRPFSFKIPLTRQQMASLTGLCVETAIRTIKNMEKENIIKIRNRKIFY</sequence>
<comment type="caution">
    <text evidence="7">The sequence shown here is derived from an EMBL/GenBank/DDBJ whole genome shotgun (WGS) entry which is preliminary data.</text>
</comment>
<reference evidence="9" key="3">
    <citation type="journal article" date="2019" name="Int. J. Syst. Evol. Microbiol.">
        <title>The Global Catalogue of Microorganisms (GCM) 10K type strain sequencing project: providing services to taxonomists for standard genome sequencing and annotation.</title>
        <authorList>
            <consortium name="The Broad Institute Genomics Platform"/>
            <consortium name="The Broad Institute Genome Sequencing Center for Infectious Disease"/>
            <person name="Wu L."/>
            <person name="Ma J."/>
        </authorList>
    </citation>
    <scope>NUCLEOTIDE SEQUENCE [LARGE SCALE GENOMIC DNA]</scope>
    <source>
        <strain evidence="9">CCM 8490</strain>
    </source>
</reference>
<dbReference type="SUPFAM" id="SSF51206">
    <property type="entry name" value="cAMP-binding domain-like"/>
    <property type="match status" value="1"/>
</dbReference>
<dbReference type="PROSITE" id="PS50042">
    <property type="entry name" value="CNMP_BINDING_3"/>
    <property type="match status" value="1"/>
</dbReference>
<keyword evidence="3" id="KW-0804">Transcription</keyword>
<keyword evidence="9" id="KW-1185">Reference proteome</keyword>
<dbReference type="EMBL" id="RAQH01000005">
    <property type="protein sequence ID" value="RKE87177.1"/>
    <property type="molecule type" value="Genomic_DNA"/>
</dbReference>
<dbReference type="GO" id="GO:0003677">
    <property type="term" value="F:DNA binding"/>
    <property type="evidence" value="ECO:0007669"/>
    <property type="project" value="UniProtKB-KW"/>
</dbReference>
<dbReference type="GO" id="GO:0005829">
    <property type="term" value="C:cytosol"/>
    <property type="evidence" value="ECO:0007669"/>
    <property type="project" value="TreeGrafter"/>
</dbReference>
<evidence type="ECO:0000313" key="6">
    <source>
        <dbReference type="EMBL" id="GGG58892.1"/>
    </source>
</evidence>
<name>A0A420D8J2_9FLAO</name>
<dbReference type="Gene3D" id="1.10.10.10">
    <property type="entry name" value="Winged helix-like DNA-binding domain superfamily/Winged helix DNA-binding domain"/>
    <property type="match status" value="1"/>
</dbReference>
<feature type="domain" description="HTH crp-type" evidence="5">
    <location>
        <begin position="133"/>
        <end position="200"/>
    </location>
</feature>
<dbReference type="InterPro" id="IPR050397">
    <property type="entry name" value="Env_Response_Regulators"/>
</dbReference>
<dbReference type="Gene3D" id="2.60.120.10">
    <property type="entry name" value="Jelly Rolls"/>
    <property type="match status" value="1"/>
</dbReference>
<dbReference type="GO" id="GO:0003700">
    <property type="term" value="F:DNA-binding transcription factor activity"/>
    <property type="evidence" value="ECO:0007669"/>
    <property type="project" value="TreeGrafter"/>
</dbReference>
<dbReference type="PROSITE" id="PS51063">
    <property type="entry name" value="HTH_CRP_2"/>
    <property type="match status" value="1"/>
</dbReference>
<reference evidence="6" key="1">
    <citation type="journal article" date="2014" name="Int. J. Syst. Evol. Microbiol.">
        <title>Complete genome of a new Firmicutes species belonging to the dominant human colonic microbiota ('Ruminococcus bicirculans') reveals two chromosomes and a selective capacity to utilize plant glucans.</title>
        <authorList>
            <consortium name="NISC Comparative Sequencing Program"/>
            <person name="Wegmann U."/>
            <person name="Louis P."/>
            <person name="Goesmann A."/>
            <person name="Henrissat B."/>
            <person name="Duncan S.H."/>
            <person name="Flint H.J."/>
        </authorList>
    </citation>
    <scope>NUCLEOTIDE SEQUENCE</scope>
    <source>
        <strain evidence="6">CCM 8490</strain>
    </source>
</reference>
<dbReference type="OrthoDB" id="667966at2"/>
<evidence type="ECO:0000313" key="8">
    <source>
        <dbReference type="Proteomes" id="UP000285906"/>
    </source>
</evidence>
<dbReference type="RefSeq" id="WP_120213687.1">
    <property type="nucleotide sequence ID" value="NZ_BMCW01000004.1"/>
</dbReference>
<dbReference type="PANTHER" id="PTHR24567">
    <property type="entry name" value="CRP FAMILY TRANSCRIPTIONAL REGULATORY PROTEIN"/>
    <property type="match status" value="1"/>
</dbReference>
<dbReference type="InterPro" id="IPR000595">
    <property type="entry name" value="cNMP-bd_dom"/>
</dbReference>
<dbReference type="PRINTS" id="PR00034">
    <property type="entry name" value="HTHCRP"/>
</dbReference>
<dbReference type="AlphaFoldDB" id="A0A420D8J2"/>
<reference evidence="7 8" key="2">
    <citation type="submission" date="2018-09" db="EMBL/GenBank/DDBJ databases">
        <title>Genomic Encyclopedia of Archaeal and Bacterial Type Strains, Phase II (KMG-II): from individual species to whole genera.</title>
        <authorList>
            <person name="Goeker M."/>
        </authorList>
    </citation>
    <scope>NUCLEOTIDE SEQUENCE [LARGE SCALE GENOMIC DNA]</scope>
    <source>
        <strain evidence="7 8">DSM 27620</strain>
    </source>
</reference>
<dbReference type="InterPro" id="IPR018490">
    <property type="entry name" value="cNMP-bd_dom_sf"/>
</dbReference>
<dbReference type="CDD" id="cd00038">
    <property type="entry name" value="CAP_ED"/>
    <property type="match status" value="1"/>
</dbReference>
<dbReference type="Proteomes" id="UP000658202">
    <property type="component" value="Unassembled WGS sequence"/>
</dbReference>
<evidence type="ECO:0000256" key="3">
    <source>
        <dbReference type="ARBA" id="ARBA00023163"/>
    </source>
</evidence>
<dbReference type="Proteomes" id="UP000285906">
    <property type="component" value="Unassembled WGS sequence"/>
</dbReference>
<evidence type="ECO:0000259" key="5">
    <source>
        <dbReference type="PROSITE" id="PS51063"/>
    </source>
</evidence>
<dbReference type="InterPro" id="IPR014710">
    <property type="entry name" value="RmlC-like_jellyroll"/>
</dbReference>
<dbReference type="SMART" id="SM00419">
    <property type="entry name" value="HTH_CRP"/>
    <property type="match status" value="1"/>
</dbReference>
<dbReference type="SMART" id="SM00100">
    <property type="entry name" value="cNMP"/>
    <property type="match status" value="1"/>
</dbReference>
<reference evidence="6" key="4">
    <citation type="submission" date="2024-05" db="EMBL/GenBank/DDBJ databases">
        <authorList>
            <person name="Sun Q."/>
            <person name="Sedlacek I."/>
        </authorList>
    </citation>
    <scope>NUCLEOTIDE SEQUENCE</scope>
    <source>
        <strain evidence="6">CCM 8490</strain>
    </source>
</reference>
<dbReference type="PANTHER" id="PTHR24567:SF28">
    <property type="entry name" value="LISTERIOLYSIN REGULATORY PROTEIN"/>
    <property type="match status" value="1"/>
</dbReference>
<feature type="domain" description="Cyclic nucleotide-binding" evidence="4">
    <location>
        <begin position="20"/>
        <end position="119"/>
    </location>
</feature>
<gene>
    <name evidence="7" type="ORF">BXY58_2053</name>
    <name evidence="6" type="ORF">GCM10007332_20720</name>
</gene>
<dbReference type="InterPro" id="IPR036390">
    <property type="entry name" value="WH_DNA-bd_sf"/>
</dbReference>
<accession>A0A420D8J2</accession>
<dbReference type="Pfam" id="PF13545">
    <property type="entry name" value="HTH_Crp_2"/>
    <property type="match status" value="1"/>
</dbReference>
<dbReference type="InterPro" id="IPR012318">
    <property type="entry name" value="HTH_CRP"/>
</dbReference>
<dbReference type="EMBL" id="BMCW01000004">
    <property type="protein sequence ID" value="GGG58892.1"/>
    <property type="molecule type" value="Genomic_DNA"/>
</dbReference>